<feature type="domain" description="PAC" evidence="7">
    <location>
        <begin position="205"/>
        <end position="257"/>
    </location>
</feature>
<dbReference type="SMART" id="SM00387">
    <property type="entry name" value="HATPase_c"/>
    <property type="match status" value="1"/>
</dbReference>
<dbReference type="PANTHER" id="PTHR43304:SF1">
    <property type="entry name" value="PAC DOMAIN-CONTAINING PROTEIN"/>
    <property type="match status" value="1"/>
</dbReference>
<dbReference type="EC" id="2.7.13.3" evidence="2"/>
<comment type="catalytic activity">
    <reaction evidence="1">
        <text>ATP + protein L-histidine = ADP + protein N-phospho-L-histidine.</text>
        <dbReference type="EC" id="2.7.13.3"/>
    </reaction>
</comment>
<dbReference type="RefSeq" id="WP_110345855.1">
    <property type="nucleotide sequence ID" value="NZ_QJHL01000001.1"/>
</dbReference>
<dbReference type="InterPro" id="IPR004358">
    <property type="entry name" value="Sig_transdc_His_kin-like_C"/>
</dbReference>
<dbReference type="PANTHER" id="PTHR43304">
    <property type="entry name" value="PHYTOCHROME-LIKE PROTEIN CPH1"/>
    <property type="match status" value="1"/>
</dbReference>
<dbReference type="Pfam" id="PF08448">
    <property type="entry name" value="PAS_4"/>
    <property type="match status" value="1"/>
</dbReference>
<dbReference type="InterPro" id="IPR003661">
    <property type="entry name" value="HisK_dim/P_dom"/>
</dbReference>
<dbReference type="PRINTS" id="PR00344">
    <property type="entry name" value="BCTRLSENSOR"/>
</dbReference>
<dbReference type="InterPro" id="IPR000014">
    <property type="entry name" value="PAS"/>
</dbReference>
<dbReference type="InterPro" id="IPR003594">
    <property type="entry name" value="HATPase_dom"/>
</dbReference>
<dbReference type="SUPFAM" id="SSF47384">
    <property type="entry name" value="Homodimeric domain of signal transducing histidine kinase"/>
    <property type="match status" value="1"/>
</dbReference>
<dbReference type="InterPro" id="IPR035965">
    <property type="entry name" value="PAS-like_dom_sf"/>
</dbReference>
<proteinExistence type="predicted"/>
<dbReference type="InterPro" id="IPR013655">
    <property type="entry name" value="PAS_fold_3"/>
</dbReference>
<comment type="caution">
    <text evidence="8">The sequence shown here is derived from an EMBL/GenBank/DDBJ whole genome shotgun (WGS) entry which is preliminary data.</text>
</comment>
<gene>
    <name evidence="8" type="ORF">DMB68_06770</name>
</gene>
<dbReference type="InterPro" id="IPR001610">
    <property type="entry name" value="PAC"/>
</dbReference>
<dbReference type="InterPro" id="IPR013656">
    <property type="entry name" value="PAS_4"/>
</dbReference>
<organism evidence="8 9">
    <name type="scientific">Flavobacterium hydrophilum</name>
    <dbReference type="NCBI Taxonomy" id="2211445"/>
    <lineage>
        <taxon>Bacteria</taxon>
        <taxon>Pseudomonadati</taxon>
        <taxon>Bacteroidota</taxon>
        <taxon>Flavobacteriia</taxon>
        <taxon>Flavobacteriales</taxon>
        <taxon>Flavobacteriaceae</taxon>
        <taxon>Flavobacterium</taxon>
    </lineage>
</organism>
<dbReference type="GO" id="GO:0000155">
    <property type="term" value="F:phosphorelay sensor kinase activity"/>
    <property type="evidence" value="ECO:0007669"/>
    <property type="project" value="InterPro"/>
</dbReference>
<dbReference type="PROSITE" id="PS50109">
    <property type="entry name" value="HIS_KIN"/>
    <property type="match status" value="1"/>
</dbReference>
<reference evidence="8 9" key="1">
    <citation type="submission" date="2018-05" db="EMBL/GenBank/DDBJ databases">
        <title>Flavobacterium sp. strain IMCC34758, incomplete genome.</title>
        <authorList>
            <person name="Joung Y."/>
        </authorList>
    </citation>
    <scope>NUCLEOTIDE SEQUENCE [LARGE SCALE GENOMIC DNA]</scope>
    <source>
        <strain evidence="8 9">IMCC34758</strain>
    </source>
</reference>
<dbReference type="InterPro" id="IPR005467">
    <property type="entry name" value="His_kinase_dom"/>
</dbReference>
<dbReference type="InterPro" id="IPR000700">
    <property type="entry name" value="PAS-assoc_C"/>
</dbReference>
<dbReference type="Pfam" id="PF00512">
    <property type="entry name" value="HisKA"/>
    <property type="match status" value="1"/>
</dbReference>
<evidence type="ECO:0000259" key="7">
    <source>
        <dbReference type="PROSITE" id="PS50113"/>
    </source>
</evidence>
<evidence type="ECO:0000256" key="4">
    <source>
        <dbReference type="ARBA" id="ARBA00022679"/>
    </source>
</evidence>
<dbReference type="InterPro" id="IPR036890">
    <property type="entry name" value="HATPase_C_sf"/>
</dbReference>
<evidence type="ECO:0000313" key="8">
    <source>
        <dbReference type="EMBL" id="PXY46849.1"/>
    </source>
</evidence>
<dbReference type="InterPro" id="IPR036097">
    <property type="entry name" value="HisK_dim/P_sf"/>
</dbReference>
<keyword evidence="5 8" id="KW-0418">Kinase</keyword>
<evidence type="ECO:0000313" key="9">
    <source>
        <dbReference type="Proteomes" id="UP000247681"/>
    </source>
</evidence>
<accession>A0A2V4C6A9</accession>
<dbReference type="OrthoDB" id="9766459at2"/>
<dbReference type="SMART" id="SM00091">
    <property type="entry name" value="PAS"/>
    <property type="match status" value="2"/>
</dbReference>
<dbReference type="FunFam" id="3.30.565.10:FF:000006">
    <property type="entry name" value="Sensor histidine kinase WalK"/>
    <property type="match status" value="1"/>
</dbReference>
<keyword evidence="9" id="KW-1185">Reference proteome</keyword>
<dbReference type="Pfam" id="PF08447">
    <property type="entry name" value="PAS_3"/>
    <property type="match status" value="1"/>
</dbReference>
<evidence type="ECO:0000256" key="5">
    <source>
        <dbReference type="ARBA" id="ARBA00022777"/>
    </source>
</evidence>
<dbReference type="PROSITE" id="PS50113">
    <property type="entry name" value="PAC"/>
    <property type="match status" value="1"/>
</dbReference>
<dbReference type="Gene3D" id="3.30.565.10">
    <property type="entry name" value="Histidine kinase-like ATPase, C-terminal domain"/>
    <property type="match status" value="1"/>
</dbReference>
<dbReference type="SUPFAM" id="SSF55874">
    <property type="entry name" value="ATPase domain of HSP90 chaperone/DNA topoisomerase II/histidine kinase"/>
    <property type="match status" value="1"/>
</dbReference>
<evidence type="ECO:0000256" key="2">
    <source>
        <dbReference type="ARBA" id="ARBA00012438"/>
    </source>
</evidence>
<feature type="domain" description="Histidine kinase" evidence="6">
    <location>
        <begin position="279"/>
        <end position="497"/>
    </location>
</feature>
<dbReference type="SUPFAM" id="SSF55785">
    <property type="entry name" value="PYP-like sensor domain (PAS domain)"/>
    <property type="match status" value="2"/>
</dbReference>
<name>A0A2V4C6A9_9FLAO</name>
<dbReference type="SMART" id="SM00086">
    <property type="entry name" value="PAC"/>
    <property type="match status" value="1"/>
</dbReference>
<dbReference type="NCBIfam" id="TIGR00229">
    <property type="entry name" value="sensory_box"/>
    <property type="match status" value="1"/>
</dbReference>
<dbReference type="Gene3D" id="1.10.287.130">
    <property type="match status" value="1"/>
</dbReference>
<dbReference type="Gene3D" id="3.30.450.20">
    <property type="entry name" value="PAS domain"/>
    <property type="match status" value="2"/>
</dbReference>
<evidence type="ECO:0000256" key="1">
    <source>
        <dbReference type="ARBA" id="ARBA00000085"/>
    </source>
</evidence>
<dbReference type="InterPro" id="IPR052162">
    <property type="entry name" value="Sensor_kinase/Photoreceptor"/>
</dbReference>
<dbReference type="SMART" id="SM00388">
    <property type="entry name" value="HisKA"/>
    <property type="match status" value="1"/>
</dbReference>
<sequence length="502" mass="56506">MYQNSSLLQNIIDSIPLPIGVYVGDNLKIELANAAMIKTYGKGNDVIGKTYLDIVPEIEKQQILDQALGVLKTGIAFHAIGKKVDLVIEGMMKEHYFNYSFIPLFDNYGNVYGVVNTGTDVTDFQLAKEEVQNSNERLKMAIDSSGIGSYEIDLITKKIKTSGNFDAMCSIENEVTNEDLIAKLHPDDLPAREKAHQEAKTSGRISYEARIINNDNSARWTKIEGKILKDKDGNPKIIIGIIQDIHEQREFEEELKKQVASRTDEVTRSNNDLMQFAGAVSHDLREPLRKIKIFNNLLRNDIEGYVNEKSKKYLHKVSQSAQRMENIIEGILTYSTLDKTLQVIETVDLNEVIENIKIDLELVIREKDAILVTSDLPKIQGAPILINQLFYNLIQNALKFSKTNQPPRVIITNTIINRDAQDLVQITIKDNGIGLDAAFAEKIFTAFERLHSKDEYEGNGLGLALCRKIVKRHNGKITATGEKDNGAEFTVTLPLRQKMDTI</sequence>
<dbReference type="Proteomes" id="UP000247681">
    <property type="component" value="Unassembled WGS sequence"/>
</dbReference>
<dbReference type="Pfam" id="PF02518">
    <property type="entry name" value="HATPase_c"/>
    <property type="match status" value="1"/>
</dbReference>
<dbReference type="CDD" id="cd00082">
    <property type="entry name" value="HisKA"/>
    <property type="match status" value="1"/>
</dbReference>
<protein>
    <recommendedName>
        <fullName evidence="2">histidine kinase</fullName>
        <ecNumber evidence="2">2.7.13.3</ecNumber>
    </recommendedName>
</protein>
<keyword evidence="4" id="KW-0808">Transferase</keyword>
<dbReference type="EMBL" id="QJHL01000001">
    <property type="protein sequence ID" value="PXY46849.1"/>
    <property type="molecule type" value="Genomic_DNA"/>
</dbReference>
<dbReference type="Gene3D" id="2.10.70.100">
    <property type="match status" value="1"/>
</dbReference>
<evidence type="ECO:0000259" key="6">
    <source>
        <dbReference type="PROSITE" id="PS50109"/>
    </source>
</evidence>
<evidence type="ECO:0000256" key="3">
    <source>
        <dbReference type="ARBA" id="ARBA00022553"/>
    </source>
</evidence>
<dbReference type="AlphaFoldDB" id="A0A2V4C6A9"/>
<keyword evidence="3" id="KW-0597">Phosphoprotein</keyword>